<accession>A0ABU1F723</accession>
<proteinExistence type="predicted"/>
<protein>
    <recommendedName>
        <fullName evidence="4">DUF2157 domain-containing protein</fullName>
    </recommendedName>
</protein>
<feature type="transmembrane region" description="Helical" evidence="1">
    <location>
        <begin position="114"/>
        <end position="135"/>
    </location>
</feature>
<dbReference type="EMBL" id="JAVKPH010000007">
    <property type="protein sequence ID" value="MDR5652677.1"/>
    <property type="molecule type" value="Genomic_DNA"/>
</dbReference>
<comment type="caution">
    <text evidence="2">The sequence shown here is derived from an EMBL/GenBank/DDBJ whole genome shotgun (WGS) entry which is preliminary data.</text>
</comment>
<feature type="transmembrane region" description="Helical" evidence="1">
    <location>
        <begin position="90"/>
        <end position="107"/>
    </location>
</feature>
<dbReference type="Proteomes" id="UP001247754">
    <property type="component" value="Unassembled WGS sequence"/>
</dbReference>
<feature type="transmembrane region" description="Helical" evidence="1">
    <location>
        <begin position="66"/>
        <end position="84"/>
    </location>
</feature>
<evidence type="ECO:0000313" key="3">
    <source>
        <dbReference type="Proteomes" id="UP001247754"/>
    </source>
</evidence>
<evidence type="ECO:0000256" key="1">
    <source>
        <dbReference type="SAM" id="Phobius"/>
    </source>
</evidence>
<feature type="transmembrane region" description="Helical" evidence="1">
    <location>
        <begin position="272"/>
        <end position="291"/>
    </location>
</feature>
<name>A0ABU1F723_9RHOB</name>
<sequence length="366" mass="38704">MTETAALPHGTALLTPDDLRAAVAAGTITEAQAARLTVLAQARAGQRAAMGPDDEPFELFKGFAEIFVSVGLILLIAGVMTLAAIMEGPVLPAIAAAVAWGLALYFTRRRRMTLPSIVLAVAFACGALGTIGQLMGKMLDNMQEARGWVLLYAVLGLIALAAHFRTFRVPFMALPMGLVAAAIVFLLVDWVMPFGDFPDSWEAAFDLTHGTGLPVATLIFGLLALAAGLYCDMRDPWRLGRWSATGFWLHILAAPALVNTVALTAWNTGGTAGYLALALALVVITGLALAIDRRSFLTAGLGYLAVLLVWALRIGESTGSIALLLLILGAIVTGLGSWWTDLRGALMRALPAFPGKNRLPPYAEQP</sequence>
<reference evidence="2 3" key="1">
    <citation type="submission" date="2023-09" db="EMBL/GenBank/DDBJ databases">
        <title>Xinfangfangia sedmenti sp. nov., isolated the sedment.</title>
        <authorList>
            <person name="Xu L."/>
        </authorList>
    </citation>
    <scope>NUCLEOTIDE SEQUENCE [LARGE SCALE GENOMIC DNA]</scope>
    <source>
        <strain evidence="2 3">LG-4</strain>
    </source>
</reference>
<dbReference type="RefSeq" id="WP_310456918.1">
    <property type="nucleotide sequence ID" value="NZ_JAVKPH010000007.1"/>
</dbReference>
<keyword evidence="1" id="KW-0812">Transmembrane</keyword>
<evidence type="ECO:0008006" key="4">
    <source>
        <dbReference type="Google" id="ProtNLM"/>
    </source>
</evidence>
<keyword evidence="3" id="KW-1185">Reference proteome</keyword>
<feature type="transmembrane region" description="Helical" evidence="1">
    <location>
        <begin position="321"/>
        <end position="340"/>
    </location>
</feature>
<organism evidence="2 3">
    <name type="scientific">Ruixingdingia sedimenti</name>
    <dbReference type="NCBI Taxonomy" id="3073604"/>
    <lineage>
        <taxon>Bacteria</taxon>
        <taxon>Pseudomonadati</taxon>
        <taxon>Pseudomonadota</taxon>
        <taxon>Alphaproteobacteria</taxon>
        <taxon>Rhodobacterales</taxon>
        <taxon>Paracoccaceae</taxon>
        <taxon>Ruixingdingia</taxon>
    </lineage>
</organism>
<feature type="transmembrane region" description="Helical" evidence="1">
    <location>
        <begin position="242"/>
        <end position="266"/>
    </location>
</feature>
<keyword evidence="1" id="KW-0472">Membrane</keyword>
<evidence type="ECO:0000313" key="2">
    <source>
        <dbReference type="EMBL" id="MDR5652677.1"/>
    </source>
</evidence>
<feature type="transmembrane region" description="Helical" evidence="1">
    <location>
        <begin position="296"/>
        <end position="315"/>
    </location>
</feature>
<keyword evidence="1" id="KW-1133">Transmembrane helix</keyword>
<feature type="transmembrane region" description="Helical" evidence="1">
    <location>
        <begin position="212"/>
        <end position="230"/>
    </location>
</feature>
<feature type="transmembrane region" description="Helical" evidence="1">
    <location>
        <begin position="171"/>
        <end position="192"/>
    </location>
</feature>
<feature type="transmembrane region" description="Helical" evidence="1">
    <location>
        <begin position="147"/>
        <end position="164"/>
    </location>
</feature>
<gene>
    <name evidence="2" type="ORF">RGD00_08685</name>
</gene>